<dbReference type="PANTHER" id="PTHR19422:SF123">
    <property type="entry name" value="RT1 CLASS I, LOCUS CE15"/>
    <property type="match status" value="1"/>
</dbReference>
<evidence type="ECO:0000313" key="5">
    <source>
        <dbReference type="EMBL" id="NWR37686.1"/>
    </source>
</evidence>
<feature type="non-terminal residue" evidence="5">
    <location>
        <position position="163"/>
    </location>
</feature>
<proteinExistence type="predicted"/>
<gene>
    <name evidence="5" type="primary">Ervk9_2</name>
    <name evidence="5" type="ORF">TACRUB_R02599</name>
</gene>
<dbReference type="GO" id="GO:0004190">
    <property type="term" value="F:aspartic-type endopeptidase activity"/>
    <property type="evidence" value="ECO:0007669"/>
    <property type="project" value="UniProtKB-KW"/>
</dbReference>
<feature type="domain" description="Peptidase A2" evidence="4">
    <location>
        <begin position="149"/>
        <end position="163"/>
    </location>
</feature>
<protein>
    <submittedName>
        <fullName evidence="5">POK9 protein</fullName>
    </submittedName>
</protein>
<dbReference type="Gene3D" id="2.70.40.10">
    <property type="match status" value="1"/>
</dbReference>
<name>A0A7K4WSP5_9TYRA</name>
<dbReference type="GO" id="GO:0006508">
    <property type="term" value="P:proteolysis"/>
    <property type="evidence" value="ECO:0007669"/>
    <property type="project" value="UniProtKB-KW"/>
</dbReference>
<dbReference type="InterPro" id="IPR029054">
    <property type="entry name" value="dUTPase-like"/>
</dbReference>
<feature type="non-terminal residue" evidence="5">
    <location>
        <position position="1"/>
    </location>
</feature>
<accession>A0A7K4WSP5</accession>
<evidence type="ECO:0000256" key="2">
    <source>
        <dbReference type="ARBA" id="ARBA00022750"/>
    </source>
</evidence>
<dbReference type="InterPro" id="IPR033704">
    <property type="entry name" value="dUTPase_trimeric"/>
</dbReference>
<comment type="caution">
    <text evidence="5">The sequence shown here is derived from an EMBL/GenBank/DDBJ whole genome shotgun (WGS) entry which is preliminary data.</text>
</comment>
<dbReference type="PANTHER" id="PTHR19422">
    <property type="entry name" value="GAG RETROVIRAL POLYPROTEIN"/>
    <property type="match status" value="1"/>
</dbReference>
<evidence type="ECO:0000256" key="3">
    <source>
        <dbReference type="ARBA" id="ARBA00022801"/>
    </source>
</evidence>
<keyword evidence="6" id="KW-1185">Reference proteome</keyword>
<sequence length="163" mass="17160">SGSAGVNLVTAESATVRDTEVTVIATTAKGPLGHGLSALLLGRSSATKQGIFVQPGVIDSDYCGQIKVMVRVLAPPMFIPKGSIIAQLVPFESRVPNCDPNKTRKDKGFGSTGPLVAFTEILSSEKPVRNVTLAIKDDLTKYSVTRIEASMMLDTGSDITIVP</sequence>
<dbReference type="GO" id="GO:0006226">
    <property type="term" value="P:dUMP biosynthetic process"/>
    <property type="evidence" value="ECO:0007669"/>
    <property type="project" value="UniProtKB-UniPathway"/>
</dbReference>
<dbReference type="PROSITE" id="PS50175">
    <property type="entry name" value="ASP_PROT_RETROV"/>
    <property type="match status" value="1"/>
</dbReference>
<dbReference type="InterPro" id="IPR051592">
    <property type="entry name" value="HERV-K_Pro_peptidase_A2"/>
</dbReference>
<reference evidence="5 6" key="1">
    <citation type="submission" date="2019-09" db="EMBL/GenBank/DDBJ databases">
        <title>Bird 10,000 Genomes (B10K) Project - Family phase.</title>
        <authorList>
            <person name="Zhang G."/>
        </authorList>
    </citation>
    <scope>NUCLEOTIDE SEQUENCE [LARGE SCALE GENOMIC DNA]</scope>
    <source>
        <strain evidence="5">B10K-CU-031-13</strain>
        <tissue evidence="5">Muscle</tissue>
    </source>
</reference>
<dbReference type="AlphaFoldDB" id="A0A7K4WSP5"/>
<dbReference type="Pfam" id="PF00692">
    <property type="entry name" value="dUTPase"/>
    <property type="match status" value="1"/>
</dbReference>
<dbReference type="InterPro" id="IPR001995">
    <property type="entry name" value="Peptidase_A2_cat"/>
</dbReference>
<dbReference type="SUPFAM" id="SSF51283">
    <property type="entry name" value="dUTPase-like"/>
    <property type="match status" value="1"/>
</dbReference>
<dbReference type="InterPro" id="IPR036157">
    <property type="entry name" value="dUTPase-like_sf"/>
</dbReference>
<evidence type="ECO:0000259" key="4">
    <source>
        <dbReference type="PROSITE" id="PS50175"/>
    </source>
</evidence>
<dbReference type="Proteomes" id="UP000540952">
    <property type="component" value="Unassembled WGS sequence"/>
</dbReference>
<keyword evidence="3" id="KW-0378">Hydrolase</keyword>
<dbReference type="CDD" id="cd07557">
    <property type="entry name" value="trimeric_dUTPase"/>
    <property type="match status" value="1"/>
</dbReference>
<dbReference type="UniPathway" id="UPA00610">
    <property type="reaction ID" value="UER00666"/>
</dbReference>
<evidence type="ECO:0000313" key="6">
    <source>
        <dbReference type="Proteomes" id="UP000540952"/>
    </source>
</evidence>
<evidence type="ECO:0000256" key="1">
    <source>
        <dbReference type="ARBA" id="ARBA00022670"/>
    </source>
</evidence>
<organism evidence="5 6">
    <name type="scientific">Tachuris rubrigastra</name>
    <dbReference type="NCBI Taxonomy" id="495162"/>
    <lineage>
        <taxon>Eukaryota</taxon>
        <taxon>Metazoa</taxon>
        <taxon>Chordata</taxon>
        <taxon>Craniata</taxon>
        <taxon>Vertebrata</taxon>
        <taxon>Euteleostomi</taxon>
        <taxon>Archelosauria</taxon>
        <taxon>Archosauria</taxon>
        <taxon>Dinosauria</taxon>
        <taxon>Saurischia</taxon>
        <taxon>Theropoda</taxon>
        <taxon>Coelurosauria</taxon>
        <taxon>Aves</taxon>
        <taxon>Neognathae</taxon>
        <taxon>Neoaves</taxon>
        <taxon>Telluraves</taxon>
        <taxon>Australaves</taxon>
        <taxon>Passeriformes</taxon>
        <taxon>Tyrannidae</taxon>
        <taxon>Tachuris</taxon>
    </lineage>
</organism>
<keyword evidence="1" id="KW-0645">Protease</keyword>
<dbReference type="EMBL" id="VZRD01000398">
    <property type="protein sequence ID" value="NWR37686.1"/>
    <property type="molecule type" value="Genomic_DNA"/>
</dbReference>
<keyword evidence="2" id="KW-0064">Aspartyl protease</keyword>